<feature type="site" description="Important for catalytic activity, responsible for pKa modulation of the active site Glu and correct orientation of both the proton donor and substrate" evidence="5">
    <location>
        <position position="144"/>
    </location>
</feature>
<dbReference type="GeneID" id="85385492"/>
<dbReference type="AlphaFoldDB" id="A0AAD8UA76"/>
<accession>A0AAD8UA76</accession>
<dbReference type="GO" id="GO:0004553">
    <property type="term" value="F:hydrolase activity, hydrolyzing O-glycosyl compounds"/>
    <property type="evidence" value="ECO:0007669"/>
    <property type="project" value="InterPro"/>
</dbReference>
<name>A0AAD8UA76_GLOAC</name>
<evidence type="ECO:0000256" key="6">
    <source>
        <dbReference type="RuleBase" id="RU361187"/>
    </source>
</evidence>
<proteinExistence type="inferred from homology"/>
<feature type="active site" description="Proton acceptor" evidence="4">
    <location>
        <position position="18"/>
    </location>
</feature>
<evidence type="ECO:0000259" key="7">
    <source>
        <dbReference type="Pfam" id="PF17851"/>
    </source>
</evidence>
<reference evidence="8" key="1">
    <citation type="submission" date="2021-12" db="EMBL/GenBank/DDBJ databases">
        <title>Comparative genomics, transcriptomics and evolutionary studies reveal genomic signatures of adaptation to plant cell wall in hemibiotrophic fungi.</title>
        <authorList>
            <consortium name="DOE Joint Genome Institute"/>
            <person name="Baroncelli R."/>
            <person name="Diaz J.F."/>
            <person name="Benocci T."/>
            <person name="Peng M."/>
            <person name="Battaglia E."/>
            <person name="Haridas S."/>
            <person name="Andreopoulos W."/>
            <person name="Labutti K."/>
            <person name="Pangilinan J."/>
            <person name="Floch G.L."/>
            <person name="Makela M.R."/>
            <person name="Henrissat B."/>
            <person name="Grigoriev I.V."/>
            <person name="Crouch J.A."/>
            <person name="De Vries R.P."/>
            <person name="Sukno S.A."/>
            <person name="Thon M.R."/>
        </authorList>
    </citation>
    <scope>NUCLEOTIDE SEQUENCE</scope>
    <source>
        <strain evidence="8">CBS 112980</strain>
    </source>
</reference>
<feature type="active site" description="Proton donor" evidence="4">
    <location>
        <position position="202"/>
    </location>
</feature>
<dbReference type="Pfam" id="PF17851">
    <property type="entry name" value="GH43_C2"/>
    <property type="match status" value="1"/>
</dbReference>
<dbReference type="PANTHER" id="PTHR42812:SF12">
    <property type="entry name" value="BETA-XYLOSIDASE-RELATED"/>
    <property type="match status" value="1"/>
</dbReference>
<keyword evidence="9" id="KW-1185">Reference proteome</keyword>
<evidence type="ECO:0000256" key="2">
    <source>
        <dbReference type="ARBA" id="ARBA00022801"/>
    </source>
</evidence>
<feature type="domain" description="Beta-xylosidase C-terminal Concanavalin A-like" evidence="7">
    <location>
        <begin position="343"/>
        <end position="543"/>
    </location>
</feature>
<evidence type="ECO:0000256" key="4">
    <source>
        <dbReference type="PIRSR" id="PIRSR606710-1"/>
    </source>
</evidence>
<evidence type="ECO:0000256" key="1">
    <source>
        <dbReference type="ARBA" id="ARBA00009865"/>
    </source>
</evidence>
<protein>
    <submittedName>
        <fullName evidence="8">Glycosyl hydrolase</fullName>
    </submittedName>
</protein>
<evidence type="ECO:0000313" key="9">
    <source>
        <dbReference type="Proteomes" id="UP001244207"/>
    </source>
</evidence>
<evidence type="ECO:0000256" key="3">
    <source>
        <dbReference type="ARBA" id="ARBA00023295"/>
    </source>
</evidence>
<dbReference type="Pfam" id="PF04616">
    <property type="entry name" value="Glyco_hydro_43"/>
    <property type="match status" value="1"/>
</dbReference>
<keyword evidence="3 6" id="KW-0326">Glycosidase</keyword>
<dbReference type="InterPro" id="IPR023296">
    <property type="entry name" value="Glyco_hydro_beta-prop_sf"/>
</dbReference>
<gene>
    <name evidence="8" type="ORF">BDZ83DRAFT_191136</name>
</gene>
<dbReference type="SUPFAM" id="SSF75005">
    <property type="entry name" value="Arabinanase/levansucrase/invertase"/>
    <property type="match status" value="1"/>
</dbReference>
<dbReference type="PANTHER" id="PTHR42812">
    <property type="entry name" value="BETA-XYLOSIDASE"/>
    <property type="match status" value="1"/>
</dbReference>
<dbReference type="GO" id="GO:0005975">
    <property type="term" value="P:carbohydrate metabolic process"/>
    <property type="evidence" value="ECO:0007669"/>
    <property type="project" value="InterPro"/>
</dbReference>
<sequence>MANMRRFHNPIIPGFAPDPSVVMVDGIFYLVTSSFHIFPGLPVYASRDLQKWKHIGNTINRPEQLTLANAATNSFTLDTGHTMIATGGLFAATIRHHRGRFYIICTNCGSSNGSSDLQNFIIHTSDIWGGDWSDPIPVDFPGIDPSLFFDDDDRVYFQGCFVMDRSKQPSCTIKQVEIDVLTGKQLSEQREIWGGYAKYDTEGPHVYKVDGWYYLLVAEGGTFEHHMLSIARSREIWGPYESFEGNPIMTADGKDEYIQNIGHGELFQDAEGSWWAAVLGVRKDDDGCAALGRESFLTPVEWPEGGWPRILQPKMDFEREFGEATSSLGVQERKSSANVADVFIRDPDFSKYRFSKDDKLRVTLLPSRTGFSSPTGTCTFLGRRQRSLASCAVASLQLNDDIRSVKGLRAGLAMYRDSVRHVSIAYDSAAEAVICHAFNSATGFDKIFSNTLPLGNEARKINFKIQASETEWKFYAALHDKDDAASGSQSLSLESCKWEELGVVAVKDFDARDFTGPIMGVFAQTSAEKTEDVSVTFSHFSVEDDGFST</sequence>
<dbReference type="EMBL" id="JAHMHS010000224">
    <property type="protein sequence ID" value="KAK1706606.1"/>
    <property type="molecule type" value="Genomic_DNA"/>
</dbReference>
<dbReference type="InterPro" id="IPR051795">
    <property type="entry name" value="Glycosyl_Hydrlase_43"/>
</dbReference>
<evidence type="ECO:0000256" key="5">
    <source>
        <dbReference type="PIRSR" id="PIRSR606710-2"/>
    </source>
</evidence>
<dbReference type="RefSeq" id="XP_060357861.1">
    <property type="nucleotide sequence ID" value="XM_060501593.1"/>
</dbReference>
<dbReference type="Proteomes" id="UP001244207">
    <property type="component" value="Unassembled WGS sequence"/>
</dbReference>
<dbReference type="Gene3D" id="2.60.120.200">
    <property type="match status" value="1"/>
</dbReference>
<evidence type="ECO:0000313" key="8">
    <source>
        <dbReference type="EMBL" id="KAK1706606.1"/>
    </source>
</evidence>
<dbReference type="CDD" id="cd18617">
    <property type="entry name" value="GH43_XynB-like"/>
    <property type="match status" value="1"/>
</dbReference>
<keyword evidence="2 6" id="KW-0378">Hydrolase</keyword>
<comment type="caution">
    <text evidence="8">The sequence shown here is derived from an EMBL/GenBank/DDBJ whole genome shotgun (WGS) entry which is preliminary data.</text>
</comment>
<dbReference type="InterPro" id="IPR006710">
    <property type="entry name" value="Glyco_hydro_43"/>
</dbReference>
<organism evidence="8 9">
    <name type="scientific">Glomerella acutata</name>
    <name type="common">Colletotrichum acutatum</name>
    <dbReference type="NCBI Taxonomy" id="27357"/>
    <lineage>
        <taxon>Eukaryota</taxon>
        <taxon>Fungi</taxon>
        <taxon>Dikarya</taxon>
        <taxon>Ascomycota</taxon>
        <taxon>Pezizomycotina</taxon>
        <taxon>Sordariomycetes</taxon>
        <taxon>Hypocreomycetidae</taxon>
        <taxon>Glomerellales</taxon>
        <taxon>Glomerellaceae</taxon>
        <taxon>Colletotrichum</taxon>
        <taxon>Colletotrichum acutatum species complex</taxon>
    </lineage>
</organism>
<dbReference type="Gene3D" id="2.115.10.20">
    <property type="entry name" value="Glycosyl hydrolase domain, family 43"/>
    <property type="match status" value="1"/>
</dbReference>
<dbReference type="InterPro" id="IPR041542">
    <property type="entry name" value="GH43_C2"/>
</dbReference>
<comment type="similarity">
    <text evidence="1 6">Belongs to the glycosyl hydrolase 43 family.</text>
</comment>